<feature type="compositionally biased region" description="Polar residues" evidence="3">
    <location>
        <begin position="631"/>
        <end position="645"/>
    </location>
</feature>
<keyword evidence="5" id="KW-1185">Reference proteome</keyword>
<feature type="compositionally biased region" description="Polar residues" evidence="3">
    <location>
        <begin position="571"/>
        <end position="585"/>
    </location>
</feature>
<comment type="similarity">
    <text evidence="1 2">Belongs to the SCAR/WAVE family.</text>
</comment>
<dbReference type="PANTHER" id="PTHR12902">
    <property type="entry name" value="WASP-1"/>
    <property type="match status" value="1"/>
</dbReference>
<proteinExistence type="inferred from homology"/>
<evidence type="ECO:0000256" key="3">
    <source>
        <dbReference type="SAM" id="MobiDB-lite"/>
    </source>
</evidence>
<feature type="region of interest" description="Disordered" evidence="3">
    <location>
        <begin position="631"/>
        <end position="690"/>
    </location>
</feature>
<dbReference type="GO" id="GO:0003779">
    <property type="term" value="F:actin binding"/>
    <property type="evidence" value="ECO:0007669"/>
    <property type="project" value="UniProtKB-UniRule"/>
</dbReference>
<feature type="region of interest" description="Disordered" evidence="3">
    <location>
        <begin position="984"/>
        <end position="1009"/>
    </location>
</feature>
<feature type="region of interest" description="Disordered" evidence="3">
    <location>
        <begin position="565"/>
        <end position="586"/>
    </location>
</feature>
<evidence type="ECO:0000256" key="1">
    <source>
        <dbReference type="ARBA" id="ARBA00006993"/>
    </source>
</evidence>
<dbReference type="EMBL" id="BPVZ01000006">
    <property type="protein sequence ID" value="GKU92344.1"/>
    <property type="molecule type" value="Genomic_DNA"/>
</dbReference>
<reference evidence="4 5" key="1">
    <citation type="journal article" date="2021" name="Commun. Biol.">
        <title>The genome of Shorea leprosula (Dipterocarpaceae) highlights the ecological relevance of drought in aseasonal tropical rainforests.</title>
        <authorList>
            <person name="Ng K.K.S."/>
            <person name="Kobayashi M.J."/>
            <person name="Fawcett J.A."/>
            <person name="Hatakeyama M."/>
            <person name="Paape T."/>
            <person name="Ng C.H."/>
            <person name="Ang C.C."/>
            <person name="Tnah L.H."/>
            <person name="Lee C.T."/>
            <person name="Nishiyama T."/>
            <person name="Sese J."/>
            <person name="O'Brien M.J."/>
            <person name="Copetti D."/>
            <person name="Mohd Noor M.I."/>
            <person name="Ong R.C."/>
            <person name="Putra M."/>
            <person name="Sireger I.Z."/>
            <person name="Indrioko S."/>
            <person name="Kosugi Y."/>
            <person name="Izuno A."/>
            <person name="Isagi Y."/>
            <person name="Lee S.L."/>
            <person name="Shimizu K.K."/>
        </authorList>
    </citation>
    <scope>NUCLEOTIDE SEQUENCE [LARGE SCALE GENOMIC DNA]</scope>
    <source>
        <strain evidence="4">214</strain>
    </source>
</reference>
<dbReference type="GO" id="GO:2000601">
    <property type="term" value="P:positive regulation of Arp2/3 complex-mediated actin nucleation"/>
    <property type="evidence" value="ECO:0007669"/>
    <property type="project" value="TreeGrafter"/>
</dbReference>
<keyword evidence="2" id="KW-0206">Cytoskeleton</keyword>
<feature type="compositionally biased region" description="Basic residues" evidence="3">
    <location>
        <begin position="184"/>
        <end position="195"/>
    </location>
</feature>
<dbReference type="InterPro" id="IPR028288">
    <property type="entry name" value="SCAR/WAVE_fam"/>
</dbReference>
<dbReference type="PANTHER" id="PTHR12902:SF33">
    <property type="entry name" value="PROTEIN SCAR3"/>
    <property type="match status" value="1"/>
</dbReference>
<evidence type="ECO:0000313" key="4">
    <source>
        <dbReference type="EMBL" id="GKU92344.1"/>
    </source>
</evidence>
<dbReference type="AlphaFoldDB" id="A0AAV5I255"/>
<comment type="function">
    <text evidence="2">Involved in regulation of actin and microtubule organization. Part of a WAVE complex that activates the Arp2/3 complex.</text>
</comment>
<gene>
    <name evidence="4" type="ORF">SLEP1_g6082</name>
</gene>
<sequence>MPLVRFQVRNEFALGQPELYKEADREDPKAVLDGFAVAGLVGILRQLGDLAEFAAEVFHGLQEQVMTTASRSHKLTIRVQKIEAALPPLEKAVLSQTSHIHFAYTAGTEWHPRIQNEKNHFINNDLPQFMMDSYEDCRGPPRFHLLDKFDMGGPGSCLKRYSDPTFFKKASGIEGNADKVQRDKKARKSKKRRSSLRNGELSCAASICTRSGRMQFASPVVNEHATTSLTASVLDMEMKYDMWEHSNSFDLGAGSSFIDCVFDVSSSMQPEQQESKGASSSLVQNTAENPSKDFLVQQPQVVGNFSDSSSQEQIAQSSSCVTWDEKAEIVESRGRHFDINEVPETNFDLDMQDRELANLRQVDQMDILLNGTDALESASIRDLVDEIESETDNYVDALNTIESESEIDTECQTKREVDHYSSDVNNENREDGMNVLKVNNDEHQPSEIEFDAASNILSNDGLSRSLADSVTSESLAGEQIPPFSCKSFDLDYSPDTGLFVNAEILQGSKAQSVTGDPSSGSRVTNLQGQPCDTMIESVQELPKPHPDIPSVPSIKDDGEILQGSKVESVATDPSPSGSRVTNSQDKTCDVMGASVYESPKAHPEISSVPSVKIWTNGGLLGLAPSKPPDFSVTSAAGLNSTSKSGDTVGPPTDMSTSESDGLKEKQGTSVRGTENTGKPSGSSTSNASVPSANLDANIEKRDNSQCCDSPDGAYDGGPSLNAVIPNGNKLQVNSTVNSKSFESDQGKNDMAMFGLGHRLLVNGFRRNLSLNNDIESEPANSQKACLLDQKSAEQSLSYQKIFKEQFGSRSPANSLTSSPPLELMKISFNPMDGFETSKLKLKFPDGIHSHESNRDMFPSFQLVPEPVIPLRDVASDSDDDTFCRSSPYLSDDCLSNYSESNSEQWESGETPEQSDPDPELYDALSRMSSLEAVSSSLHVGKAANNGIYINRGFKPVASDNGTEPSIPVASLDLPSFDAINQAAPEETSNNTTPNNLSEVQNSREPEPMPVPPPLPPAQWWGSTPGLDIADGRQKTLSESLRHEFDLKLLGSTVSHIPNPASSNQQKINEEAAAFKLENKLEQQKSNGQRGANQAVNSKAMDAMDEKEDFLNQIRTKSFNLRPTATEKPTVKSGPTANVKVTAILQKANAIRQAVGSDDGEDDNWSDT</sequence>
<keyword evidence="2" id="KW-0009">Actin-binding</keyword>
<dbReference type="Gene3D" id="1.20.5.340">
    <property type="match status" value="1"/>
</dbReference>
<feature type="region of interest" description="Disordered" evidence="3">
    <location>
        <begin position="177"/>
        <end position="197"/>
    </location>
</feature>
<dbReference type="GO" id="GO:0005856">
    <property type="term" value="C:cytoskeleton"/>
    <property type="evidence" value="ECO:0007669"/>
    <property type="project" value="UniProtKB-SubCell"/>
</dbReference>
<comment type="subcellular location">
    <subcellularLocation>
        <location evidence="2">Cytoplasm</location>
        <location evidence="2">Cytoskeleton</location>
    </subcellularLocation>
</comment>
<name>A0AAV5I255_9ROSI</name>
<evidence type="ECO:0000313" key="5">
    <source>
        <dbReference type="Proteomes" id="UP001054252"/>
    </source>
</evidence>
<feature type="compositionally biased region" description="Low complexity" evidence="3">
    <location>
        <begin position="984"/>
        <end position="998"/>
    </location>
</feature>
<dbReference type="Proteomes" id="UP001054252">
    <property type="component" value="Unassembled WGS sequence"/>
</dbReference>
<dbReference type="Gene3D" id="6.10.280.150">
    <property type="match status" value="1"/>
</dbReference>
<comment type="caution">
    <text evidence="4">The sequence shown here is derived from an EMBL/GenBank/DDBJ whole genome shotgun (WGS) entry which is preliminary data.</text>
</comment>
<keyword evidence="2" id="KW-0963">Cytoplasm</keyword>
<organism evidence="4 5">
    <name type="scientific">Rubroshorea leprosula</name>
    <dbReference type="NCBI Taxonomy" id="152421"/>
    <lineage>
        <taxon>Eukaryota</taxon>
        <taxon>Viridiplantae</taxon>
        <taxon>Streptophyta</taxon>
        <taxon>Embryophyta</taxon>
        <taxon>Tracheophyta</taxon>
        <taxon>Spermatophyta</taxon>
        <taxon>Magnoliopsida</taxon>
        <taxon>eudicotyledons</taxon>
        <taxon>Gunneridae</taxon>
        <taxon>Pentapetalae</taxon>
        <taxon>rosids</taxon>
        <taxon>malvids</taxon>
        <taxon>Malvales</taxon>
        <taxon>Dipterocarpaceae</taxon>
        <taxon>Rubroshorea</taxon>
    </lineage>
</organism>
<dbReference type="GO" id="GO:0034237">
    <property type="term" value="F:protein kinase A regulatory subunit binding"/>
    <property type="evidence" value="ECO:0007669"/>
    <property type="project" value="TreeGrafter"/>
</dbReference>
<evidence type="ECO:0000256" key="2">
    <source>
        <dbReference type="RuleBase" id="RU367034"/>
    </source>
</evidence>
<accession>A0AAV5I255</accession>
<feature type="compositionally biased region" description="Polar residues" evidence="3">
    <location>
        <begin position="667"/>
        <end position="690"/>
    </location>
</feature>
<protein>
    <recommendedName>
        <fullName evidence="2">Protein SCAR</fullName>
    </recommendedName>
    <alternativeName>
        <fullName evidence="2">Protein WAVE</fullName>
    </alternativeName>
</protein>
<dbReference type="GO" id="GO:0030036">
    <property type="term" value="P:actin cytoskeleton organization"/>
    <property type="evidence" value="ECO:0007669"/>
    <property type="project" value="UniProtKB-UniRule"/>
</dbReference>
<feature type="region of interest" description="Disordered" evidence="3">
    <location>
        <begin position="894"/>
        <end position="920"/>
    </location>
</feature>
<feature type="compositionally biased region" description="Polar residues" evidence="3">
    <location>
        <begin position="894"/>
        <end position="911"/>
    </location>
</feature>
<dbReference type="GO" id="GO:0071933">
    <property type="term" value="F:Arp2/3 complex binding"/>
    <property type="evidence" value="ECO:0007669"/>
    <property type="project" value="TreeGrafter"/>
</dbReference>